<evidence type="ECO:0000259" key="12">
    <source>
        <dbReference type="Pfam" id="PF01435"/>
    </source>
</evidence>
<evidence type="ECO:0000256" key="6">
    <source>
        <dbReference type="ARBA" id="ARBA00022833"/>
    </source>
</evidence>
<keyword evidence="6 10" id="KW-0862">Zinc</keyword>
<comment type="caution">
    <text evidence="13">The sequence shown here is derived from an EMBL/GenBank/DDBJ whole genome shotgun (WGS) entry which is preliminary data.</text>
</comment>
<proteinExistence type="inferred from homology"/>
<evidence type="ECO:0000256" key="8">
    <source>
        <dbReference type="ARBA" id="ARBA00023049"/>
    </source>
</evidence>
<protein>
    <submittedName>
        <fullName evidence="13">M48 family metallopeptidase</fullName>
    </submittedName>
</protein>
<evidence type="ECO:0000256" key="5">
    <source>
        <dbReference type="ARBA" id="ARBA00022801"/>
    </source>
</evidence>
<dbReference type="AlphaFoldDB" id="A0AAP2GJA6"/>
<name>A0AAP2GJA6_9BACT</name>
<dbReference type="GO" id="GO:0006508">
    <property type="term" value="P:proteolysis"/>
    <property type="evidence" value="ECO:0007669"/>
    <property type="project" value="UniProtKB-KW"/>
</dbReference>
<evidence type="ECO:0000313" key="14">
    <source>
        <dbReference type="Proteomes" id="UP001319200"/>
    </source>
</evidence>
<feature type="domain" description="Peptidase M48" evidence="12">
    <location>
        <begin position="200"/>
        <end position="279"/>
    </location>
</feature>
<reference evidence="13 14" key="1">
    <citation type="submission" date="2021-05" db="EMBL/GenBank/DDBJ databases">
        <title>A Polyphasic approach of four new species of the genus Ohtaekwangia: Ohtaekwangia histidinii sp. nov., Ohtaekwangia cretensis sp. nov., Ohtaekwangia indiensis sp. nov., Ohtaekwangia reichenbachii sp. nov. from diverse environment.</title>
        <authorList>
            <person name="Octaviana S."/>
        </authorList>
    </citation>
    <scope>NUCLEOTIDE SEQUENCE [LARGE SCALE GENOMIC DNA]</scope>
    <source>
        <strain evidence="13 14">PWU4</strain>
    </source>
</reference>
<evidence type="ECO:0000256" key="11">
    <source>
        <dbReference type="SAM" id="Phobius"/>
    </source>
</evidence>
<evidence type="ECO:0000256" key="7">
    <source>
        <dbReference type="ARBA" id="ARBA00022989"/>
    </source>
</evidence>
<evidence type="ECO:0000256" key="1">
    <source>
        <dbReference type="ARBA" id="ARBA00022475"/>
    </source>
</evidence>
<keyword evidence="8 10" id="KW-0482">Metalloprotease</keyword>
<keyword evidence="7 11" id="KW-1133">Transmembrane helix</keyword>
<dbReference type="GO" id="GO:0004222">
    <property type="term" value="F:metalloendopeptidase activity"/>
    <property type="evidence" value="ECO:0007669"/>
    <property type="project" value="InterPro"/>
</dbReference>
<comment type="similarity">
    <text evidence="10">Belongs to the peptidase M48 family.</text>
</comment>
<dbReference type="RefSeq" id="WP_254164008.1">
    <property type="nucleotide sequence ID" value="NZ_JAHESF010000013.1"/>
</dbReference>
<evidence type="ECO:0000256" key="2">
    <source>
        <dbReference type="ARBA" id="ARBA00022670"/>
    </source>
</evidence>
<evidence type="ECO:0000256" key="4">
    <source>
        <dbReference type="ARBA" id="ARBA00022723"/>
    </source>
</evidence>
<dbReference type="Pfam" id="PF01435">
    <property type="entry name" value="Peptidase_M48"/>
    <property type="match status" value="1"/>
</dbReference>
<gene>
    <name evidence="13" type="ORF">KK083_14680</name>
</gene>
<evidence type="ECO:0000313" key="13">
    <source>
        <dbReference type="EMBL" id="MBT1698136.1"/>
    </source>
</evidence>
<keyword evidence="14" id="KW-1185">Reference proteome</keyword>
<dbReference type="GO" id="GO:0046872">
    <property type="term" value="F:metal ion binding"/>
    <property type="evidence" value="ECO:0007669"/>
    <property type="project" value="UniProtKB-KW"/>
</dbReference>
<feature type="transmembrane region" description="Helical" evidence="11">
    <location>
        <begin position="131"/>
        <end position="154"/>
    </location>
</feature>
<dbReference type="PANTHER" id="PTHR43221:SF2">
    <property type="entry name" value="PROTEASE HTPX HOMOLOG"/>
    <property type="match status" value="1"/>
</dbReference>
<accession>A0AAP2GJA6</accession>
<dbReference type="PANTHER" id="PTHR43221">
    <property type="entry name" value="PROTEASE HTPX"/>
    <property type="match status" value="1"/>
</dbReference>
<keyword evidence="2 10" id="KW-0645">Protease</keyword>
<dbReference type="InterPro" id="IPR001915">
    <property type="entry name" value="Peptidase_M48"/>
</dbReference>
<dbReference type="EMBL" id="JAHESF010000013">
    <property type="protein sequence ID" value="MBT1698136.1"/>
    <property type="molecule type" value="Genomic_DNA"/>
</dbReference>
<feature type="transmembrane region" description="Helical" evidence="11">
    <location>
        <begin position="160"/>
        <end position="181"/>
    </location>
</feature>
<keyword evidence="5 10" id="KW-0378">Hydrolase</keyword>
<dbReference type="Proteomes" id="UP001319200">
    <property type="component" value="Unassembled WGS sequence"/>
</dbReference>
<keyword evidence="9 11" id="KW-0472">Membrane</keyword>
<dbReference type="InterPro" id="IPR050083">
    <property type="entry name" value="HtpX_protease"/>
</dbReference>
<evidence type="ECO:0000256" key="10">
    <source>
        <dbReference type="RuleBase" id="RU003983"/>
    </source>
</evidence>
<comment type="cofactor">
    <cofactor evidence="10">
        <name>Zn(2+)</name>
        <dbReference type="ChEBI" id="CHEBI:29105"/>
    </cofactor>
    <text evidence="10">Binds 1 zinc ion per subunit.</text>
</comment>
<dbReference type="CDD" id="cd07325">
    <property type="entry name" value="M48_Ste24p_like"/>
    <property type="match status" value="1"/>
</dbReference>
<dbReference type="Gene3D" id="3.30.2010.10">
    <property type="entry name" value="Metalloproteases ('zincins'), catalytic domain"/>
    <property type="match status" value="1"/>
</dbReference>
<keyword evidence="4" id="KW-0479">Metal-binding</keyword>
<evidence type="ECO:0000256" key="9">
    <source>
        <dbReference type="ARBA" id="ARBA00023136"/>
    </source>
</evidence>
<sequence>MNKSLTIGDYKKWLLYSFDNQNFETHYNLLKALKAGDSFKTVTVTVAGNTYTLSAEGISDSLEITDDQRQAFIKYLIDYYFQTDDVDSAMLEKSQAGERAVNHGYVASGARGHAPDEKYVVRQHPKESIYYNIRLTISALFYLAVGGILAYTFITDIGGSLLLLMIGVPFVLVVLLTARVLHGIFIGMIRGNSIRVTKDQFPEVYSIIEAQAKAINTTIPEIYITSGHFNAFVTKFSRAHILMIYSEVIETTLKGNYDVLKYVTAHELCHIKRKHLTIEKYLLPSKIVPFLSLAHSRGCEYTCDRAGYDFSPQGSIEGILIMTTGKEIHSKFNVEKHIKHSLENEGFWTWLSEKFLTHPHLYKRLAEIKEYSIGK</sequence>
<organism evidence="13 14">
    <name type="scientific">Chryseosolibacter histidini</name>
    <dbReference type="NCBI Taxonomy" id="2782349"/>
    <lineage>
        <taxon>Bacteria</taxon>
        <taxon>Pseudomonadati</taxon>
        <taxon>Bacteroidota</taxon>
        <taxon>Cytophagia</taxon>
        <taxon>Cytophagales</taxon>
        <taxon>Chryseotaleaceae</taxon>
        <taxon>Chryseosolibacter</taxon>
    </lineage>
</organism>
<keyword evidence="3 11" id="KW-0812">Transmembrane</keyword>
<keyword evidence="1" id="KW-1003">Cell membrane</keyword>
<evidence type="ECO:0000256" key="3">
    <source>
        <dbReference type="ARBA" id="ARBA00022692"/>
    </source>
</evidence>